<proteinExistence type="predicted"/>
<keyword evidence="1" id="KW-0472">Membrane</keyword>
<organism evidence="2 3">
    <name type="scientific">Planococcus massiliensis</name>
    <dbReference type="NCBI Taxonomy" id="1499687"/>
    <lineage>
        <taxon>Bacteria</taxon>
        <taxon>Bacillati</taxon>
        <taxon>Bacillota</taxon>
        <taxon>Bacilli</taxon>
        <taxon>Bacillales</taxon>
        <taxon>Caryophanaceae</taxon>
        <taxon>Planococcus</taxon>
    </lineage>
</organism>
<reference evidence="2 3" key="1">
    <citation type="submission" date="2014-09" db="EMBL/GenBank/DDBJ databases">
        <authorList>
            <person name="Urmite Genomes Urmite Genomes"/>
        </authorList>
    </citation>
    <scope>NUCLEOTIDE SEQUENCE [LARGE SCALE GENOMIC DNA]</scope>
    <source>
        <strain evidence="2 3">ES2</strain>
    </source>
</reference>
<keyword evidence="1" id="KW-1133">Transmembrane helix</keyword>
<keyword evidence="3" id="KW-1185">Reference proteome</keyword>
<protein>
    <submittedName>
        <fullName evidence="2">Uncharacterized protein</fullName>
    </submittedName>
</protein>
<keyword evidence="1" id="KW-0812">Transmembrane</keyword>
<dbReference type="Proteomes" id="UP000043699">
    <property type="component" value="Unassembled WGS sequence"/>
</dbReference>
<dbReference type="STRING" id="1499687.BN1080_00334"/>
<feature type="transmembrane region" description="Helical" evidence="1">
    <location>
        <begin position="65"/>
        <end position="84"/>
    </location>
</feature>
<dbReference type="AlphaFoldDB" id="A0A098EGJ2"/>
<sequence length="98" mass="10913">MEFTNSIDPFLFQLVLLPIVLIGIGIAVSLITGKIFIGPLVTLLLNLAYETWYFSSYGFGGGIYYSPWNLILPAVSLVFCWIVVSARKQIINVRQADV</sequence>
<evidence type="ECO:0000313" key="2">
    <source>
        <dbReference type="EMBL" id="CEG21424.1"/>
    </source>
</evidence>
<dbReference type="EMBL" id="CCXS01000001">
    <property type="protein sequence ID" value="CEG21424.1"/>
    <property type="molecule type" value="Genomic_DNA"/>
</dbReference>
<evidence type="ECO:0000313" key="3">
    <source>
        <dbReference type="Proteomes" id="UP000043699"/>
    </source>
</evidence>
<dbReference type="RefSeq" id="WP_052649907.1">
    <property type="nucleotide sequence ID" value="NZ_CCXS01000001.1"/>
</dbReference>
<evidence type="ECO:0000256" key="1">
    <source>
        <dbReference type="SAM" id="Phobius"/>
    </source>
</evidence>
<accession>A0A098EGJ2</accession>
<gene>
    <name evidence="2" type="ORF">BN1080_00334</name>
</gene>
<name>A0A098EGJ2_9BACL</name>
<feature type="transmembrane region" description="Helical" evidence="1">
    <location>
        <begin position="12"/>
        <end position="45"/>
    </location>
</feature>